<evidence type="ECO:0000256" key="1">
    <source>
        <dbReference type="SAM" id="SignalP"/>
    </source>
</evidence>
<dbReference type="SUPFAM" id="SSF82153">
    <property type="entry name" value="FAS1 domain"/>
    <property type="match status" value="1"/>
</dbReference>
<proteinExistence type="predicted"/>
<evidence type="ECO:0000259" key="2">
    <source>
        <dbReference type="PROSITE" id="PS50213"/>
    </source>
</evidence>
<protein>
    <submittedName>
        <fullName evidence="4">Surface protein with fasciclin (FAS1) repeats</fullName>
    </submittedName>
</protein>
<dbReference type="Pfam" id="PF02469">
    <property type="entry name" value="Fasciclin"/>
    <property type="match status" value="1"/>
</dbReference>
<feature type="signal peptide" evidence="1">
    <location>
        <begin position="1"/>
        <end position="23"/>
    </location>
</feature>
<reference evidence="4 6" key="2">
    <citation type="submission" date="2018-10" db="EMBL/GenBank/DDBJ databases">
        <title>Genomic Encyclopedia of Type Strains, Phase IV (KMG-IV): sequencing the most valuable type-strain genomes for metagenomic binning, comparative biology and taxonomic classification.</title>
        <authorList>
            <person name="Goeker M."/>
        </authorList>
    </citation>
    <scope>NUCLEOTIDE SEQUENCE [LARGE SCALE GENOMIC DNA]</scope>
    <source>
        <strain evidence="4 6">DSM 19791</strain>
    </source>
</reference>
<evidence type="ECO:0000313" key="5">
    <source>
        <dbReference type="Proteomes" id="UP000275727"/>
    </source>
</evidence>
<dbReference type="SMART" id="SM00554">
    <property type="entry name" value="FAS1"/>
    <property type="match status" value="1"/>
</dbReference>
<dbReference type="RefSeq" id="WP_121053001.1">
    <property type="nucleotide sequence ID" value="NZ_AP018711.1"/>
</dbReference>
<sequence length="215" mass="21083">MKTMFLKAAAVSVLFAAPVTAQVAEPAATPAPAAAAAPAAPAAPADAAAPAPAADAAVTTAVAVDPTSVVGNVLATPELSTLAQAVKAAELVDDLSQPGPFTVFAPNNDAFARLGAGTVQQLMQPNAKAQLSGLINYLVIPGKMSQADVVAAIEAGGGKAEVKTVQGSTLTATLDAGIVKLTDSQGNATYITKPDVKASNGVVHVVNGIVVPAQG</sequence>
<evidence type="ECO:0000313" key="3">
    <source>
        <dbReference type="EMBL" id="BBE35376.1"/>
    </source>
</evidence>
<reference evidence="3 5" key="1">
    <citation type="submission" date="2018-06" db="EMBL/GenBank/DDBJ databases">
        <title>Complete Genome Sequence of the Microcystin-Degrading Bacterium Sphingosinicella microcystinivorans Strain B-9.</title>
        <authorList>
            <person name="Jin H."/>
            <person name="Nishizawa T."/>
            <person name="Guo Y."/>
            <person name="Nishizawa A."/>
            <person name="Park H."/>
            <person name="Kato H."/>
            <person name="Tsuji K."/>
            <person name="Harada K."/>
        </authorList>
    </citation>
    <scope>NUCLEOTIDE SEQUENCE [LARGE SCALE GENOMIC DNA]</scope>
    <source>
        <strain evidence="3 5">B9</strain>
    </source>
</reference>
<dbReference type="PANTHER" id="PTHR10900:SF77">
    <property type="entry name" value="FI19380P1"/>
    <property type="match status" value="1"/>
</dbReference>
<keyword evidence="6" id="KW-1185">Reference proteome</keyword>
<accession>A0AAD1D7R9</accession>
<dbReference type="EMBL" id="AP018711">
    <property type="protein sequence ID" value="BBE35376.1"/>
    <property type="molecule type" value="Genomic_DNA"/>
</dbReference>
<keyword evidence="1" id="KW-0732">Signal</keyword>
<dbReference type="PANTHER" id="PTHR10900">
    <property type="entry name" value="PERIOSTIN-RELATED"/>
    <property type="match status" value="1"/>
</dbReference>
<organism evidence="3 5">
    <name type="scientific">Sphingosinicella microcystinivorans</name>
    <dbReference type="NCBI Taxonomy" id="335406"/>
    <lineage>
        <taxon>Bacteria</taxon>
        <taxon>Pseudomonadati</taxon>
        <taxon>Pseudomonadota</taxon>
        <taxon>Alphaproteobacteria</taxon>
        <taxon>Sphingomonadales</taxon>
        <taxon>Sphingosinicellaceae</taxon>
        <taxon>Sphingosinicella</taxon>
    </lineage>
</organism>
<feature type="chain" id="PRO_5042204379" evidence="1">
    <location>
        <begin position="24"/>
        <end position="215"/>
    </location>
</feature>
<dbReference type="GO" id="GO:0005615">
    <property type="term" value="C:extracellular space"/>
    <property type="evidence" value="ECO:0007669"/>
    <property type="project" value="TreeGrafter"/>
</dbReference>
<evidence type="ECO:0000313" key="6">
    <source>
        <dbReference type="Proteomes" id="UP000276029"/>
    </source>
</evidence>
<dbReference type="InterPro" id="IPR036378">
    <property type="entry name" value="FAS1_dom_sf"/>
</dbReference>
<name>A0AAD1D7R9_SPHMI</name>
<dbReference type="Proteomes" id="UP000276029">
    <property type="component" value="Unassembled WGS sequence"/>
</dbReference>
<dbReference type="InterPro" id="IPR000782">
    <property type="entry name" value="FAS1_domain"/>
</dbReference>
<dbReference type="AlphaFoldDB" id="A0AAD1D7R9"/>
<dbReference type="EMBL" id="RBWX01000010">
    <property type="protein sequence ID" value="RKS86520.1"/>
    <property type="molecule type" value="Genomic_DNA"/>
</dbReference>
<dbReference type="InterPro" id="IPR050904">
    <property type="entry name" value="Adhesion/Biosynth-related"/>
</dbReference>
<gene>
    <name evidence="4" type="ORF">DFR51_3228</name>
    <name evidence="3" type="ORF">SmB9_30340</name>
</gene>
<dbReference type="Gene3D" id="2.30.180.10">
    <property type="entry name" value="FAS1 domain"/>
    <property type="match status" value="1"/>
</dbReference>
<dbReference type="PROSITE" id="PS50213">
    <property type="entry name" value="FAS1"/>
    <property type="match status" value="1"/>
</dbReference>
<dbReference type="KEGG" id="smic:SmB9_30340"/>
<feature type="domain" description="FAS1" evidence="2">
    <location>
        <begin position="66"/>
        <end position="210"/>
    </location>
</feature>
<evidence type="ECO:0000313" key="4">
    <source>
        <dbReference type="EMBL" id="RKS86520.1"/>
    </source>
</evidence>
<dbReference type="Proteomes" id="UP000275727">
    <property type="component" value="Chromosome"/>
</dbReference>